<comment type="caution">
    <text evidence="2">The sequence shown here is derived from an EMBL/GenBank/DDBJ whole genome shotgun (WGS) entry which is preliminary data.</text>
</comment>
<dbReference type="Proteomes" id="UP000807353">
    <property type="component" value="Unassembled WGS sequence"/>
</dbReference>
<keyword evidence="1" id="KW-0472">Membrane</keyword>
<evidence type="ECO:0000313" key="3">
    <source>
        <dbReference type="Proteomes" id="UP000807353"/>
    </source>
</evidence>
<reference evidence="2" key="1">
    <citation type="submission" date="2020-11" db="EMBL/GenBank/DDBJ databases">
        <authorList>
            <consortium name="DOE Joint Genome Institute"/>
            <person name="Ahrendt S."/>
            <person name="Riley R."/>
            <person name="Andreopoulos W."/>
            <person name="Labutti K."/>
            <person name="Pangilinan J."/>
            <person name="Ruiz-Duenas F.J."/>
            <person name="Barrasa J.M."/>
            <person name="Sanchez-Garcia M."/>
            <person name="Camarero S."/>
            <person name="Miyauchi S."/>
            <person name="Serrano A."/>
            <person name="Linde D."/>
            <person name="Babiker R."/>
            <person name="Drula E."/>
            <person name="Ayuso-Fernandez I."/>
            <person name="Pacheco R."/>
            <person name="Padilla G."/>
            <person name="Ferreira P."/>
            <person name="Barriuso J."/>
            <person name="Kellner H."/>
            <person name="Castanera R."/>
            <person name="Alfaro M."/>
            <person name="Ramirez L."/>
            <person name="Pisabarro A.G."/>
            <person name="Kuo A."/>
            <person name="Tritt A."/>
            <person name="Lipzen A."/>
            <person name="He G."/>
            <person name="Yan M."/>
            <person name="Ng V."/>
            <person name="Cullen D."/>
            <person name="Martin F."/>
            <person name="Rosso M.-N."/>
            <person name="Henrissat B."/>
            <person name="Hibbett D."/>
            <person name="Martinez A.T."/>
            <person name="Grigoriev I.V."/>
        </authorList>
    </citation>
    <scope>NUCLEOTIDE SEQUENCE</scope>
    <source>
        <strain evidence="2">CBS 247.69</strain>
    </source>
</reference>
<dbReference type="AlphaFoldDB" id="A0A9P6C9L5"/>
<protein>
    <submittedName>
        <fullName evidence="2">Uncharacterized protein</fullName>
    </submittedName>
</protein>
<name>A0A9P6C9L5_9AGAR</name>
<keyword evidence="1" id="KW-0812">Transmembrane</keyword>
<feature type="transmembrane region" description="Helical" evidence="1">
    <location>
        <begin position="44"/>
        <end position="66"/>
    </location>
</feature>
<proteinExistence type="predicted"/>
<evidence type="ECO:0000313" key="2">
    <source>
        <dbReference type="EMBL" id="KAF9457297.1"/>
    </source>
</evidence>
<keyword evidence="1" id="KW-1133">Transmembrane helix</keyword>
<organism evidence="2 3">
    <name type="scientific">Collybia nuda</name>
    <dbReference type="NCBI Taxonomy" id="64659"/>
    <lineage>
        <taxon>Eukaryota</taxon>
        <taxon>Fungi</taxon>
        <taxon>Dikarya</taxon>
        <taxon>Basidiomycota</taxon>
        <taxon>Agaricomycotina</taxon>
        <taxon>Agaricomycetes</taxon>
        <taxon>Agaricomycetidae</taxon>
        <taxon>Agaricales</taxon>
        <taxon>Tricholomatineae</taxon>
        <taxon>Clitocybaceae</taxon>
        <taxon>Collybia</taxon>
    </lineage>
</organism>
<gene>
    <name evidence="2" type="ORF">BDZ94DRAFT_254481</name>
</gene>
<evidence type="ECO:0000256" key="1">
    <source>
        <dbReference type="SAM" id="Phobius"/>
    </source>
</evidence>
<dbReference type="EMBL" id="MU150378">
    <property type="protein sequence ID" value="KAF9457297.1"/>
    <property type="molecule type" value="Genomic_DNA"/>
</dbReference>
<keyword evidence="3" id="KW-1185">Reference proteome</keyword>
<accession>A0A9P6C9L5</accession>
<sequence length="67" mass="7491">MTSRGPWVSCHPTPPLPRIRTFRTDEVLLSPHKQGRMVNILETACIHLFCVVTVLCSGATITHFGIF</sequence>